<feature type="non-terminal residue" evidence="1">
    <location>
        <position position="1"/>
    </location>
</feature>
<comment type="caution">
    <text evidence="1">The sequence shown here is derived from an EMBL/GenBank/DDBJ whole genome shotgun (WGS) entry which is preliminary data.</text>
</comment>
<evidence type="ECO:0000313" key="1">
    <source>
        <dbReference type="EMBL" id="GJT87945.1"/>
    </source>
</evidence>
<protein>
    <recommendedName>
        <fullName evidence="3">Reverse transcriptase zinc-binding domain-containing protein</fullName>
    </recommendedName>
</protein>
<sequence>KIGIDLPSIFKKKIGDGCSTHFWLDTWLGGSPLKDTFPRLFRLESNPACLVCNRCPTFHPLPHVSSAATSHSAPTPTPPRWSDLQLGLEQAHSVEFGAMFQNCAVLWPISAHLIMVIRGNLRTHGNALWNIPNITITNLLEGLNLADTVPITAASISFFDVVVQTTHWLLWRFRNNTTFATKRPNKQLIIDDVKLSSFTWISSRQKKDFQRLAGGGLGGPRMVMKEIEDVLMEEWRSGVGVDMAYPMCWIWRIGGFLE</sequence>
<dbReference type="Proteomes" id="UP001151760">
    <property type="component" value="Unassembled WGS sequence"/>
</dbReference>
<proteinExistence type="predicted"/>
<dbReference type="EMBL" id="BQNB010019684">
    <property type="protein sequence ID" value="GJT87945.1"/>
    <property type="molecule type" value="Genomic_DNA"/>
</dbReference>
<name>A0ABQ5HL49_9ASTR</name>
<reference evidence="1" key="1">
    <citation type="journal article" date="2022" name="Int. J. Mol. Sci.">
        <title>Draft Genome of Tanacetum Coccineum: Genomic Comparison of Closely Related Tanacetum-Family Plants.</title>
        <authorList>
            <person name="Yamashiro T."/>
            <person name="Shiraishi A."/>
            <person name="Nakayama K."/>
            <person name="Satake H."/>
        </authorList>
    </citation>
    <scope>NUCLEOTIDE SEQUENCE</scope>
</reference>
<evidence type="ECO:0008006" key="3">
    <source>
        <dbReference type="Google" id="ProtNLM"/>
    </source>
</evidence>
<reference evidence="1" key="2">
    <citation type="submission" date="2022-01" db="EMBL/GenBank/DDBJ databases">
        <authorList>
            <person name="Yamashiro T."/>
            <person name="Shiraishi A."/>
            <person name="Satake H."/>
            <person name="Nakayama K."/>
        </authorList>
    </citation>
    <scope>NUCLEOTIDE SEQUENCE</scope>
</reference>
<keyword evidence="2" id="KW-1185">Reference proteome</keyword>
<gene>
    <name evidence="1" type="ORF">Tco_1069662</name>
</gene>
<organism evidence="1 2">
    <name type="scientific">Tanacetum coccineum</name>
    <dbReference type="NCBI Taxonomy" id="301880"/>
    <lineage>
        <taxon>Eukaryota</taxon>
        <taxon>Viridiplantae</taxon>
        <taxon>Streptophyta</taxon>
        <taxon>Embryophyta</taxon>
        <taxon>Tracheophyta</taxon>
        <taxon>Spermatophyta</taxon>
        <taxon>Magnoliopsida</taxon>
        <taxon>eudicotyledons</taxon>
        <taxon>Gunneridae</taxon>
        <taxon>Pentapetalae</taxon>
        <taxon>asterids</taxon>
        <taxon>campanulids</taxon>
        <taxon>Asterales</taxon>
        <taxon>Asteraceae</taxon>
        <taxon>Asteroideae</taxon>
        <taxon>Anthemideae</taxon>
        <taxon>Anthemidinae</taxon>
        <taxon>Tanacetum</taxon>
    </lineage>
</organism>
<accession>A0ABQ5HL49</accession>
<dbReference type="PANTHER" id="PTHR36617">
    <property type="entry name" value="PROTEIN, PUTATIVE-RELATED"/>
    <property type="match status" value="1"/>
</dbReference>
<evidence type="ECO:0000313" key="2">
    <source>
        <dbReference type="Proteomes" id="UP001151760"/>
    </source>
</evidence>
<dbReference type="PANTHER" id="PTHR36617:SF15">
    <property type="entry name" value="REVERSE TRANSCRIPTASE ZINC-BINDING DOMAIN-CONTAINING PROTEIN"/>
    <property type="match status" value="1"/>
</dbReference>